<organism evidence="2 3">
    <name type="scientific">Centaurea solstitialis</name>
    <name type="common">yellow star-thistle</name>
    <dbReference type="NCBI Taxonomy" id="347529"/>
    <lineage>
        <taxon>Eukaryota</taxon>
        <taxon>Viridiplantae</taxon>
        <taxon>Streptophyta</taxon>
        <taxon>Embryophyta</taxon>
        <taxon>Tracheophyta</taxon>
        <taxon>Spermatophyta</taxon>
        <taxon>Magnoliopsida</taxon>
        <taxon>eudicotyledons</taxon>
        <taxon>Gunneridae</taxon>
        <taxon>Pentapetalae</taxon>
        <taxon>asterids</taxon>
        <taxon>campanulids</taxon>
        <taxon>Asterales</taxon>
        <taxon>Asteraceae</taxon>
        <taxon>Carduoideae</taxon>
        <taxon>Cardueae</taxon>
        <taxon>Centaureinae</taxon>
        <taxon>Centaurea</taxon>
    </lineage>
</organism>
<dbReference type="AlphaFoldDB" id="A0AA38TV14"/>
<reference evidence="2" key="1">
    <citation type="submission" date="2023-03" db="EMBL/GenBank/DDBJ databases">
        <title>Chromosome-scale reference genome and RAD-based genetic map of yellow starthistle (Centaurea solstitialis) reveal putative structural variation and QTLs associated with invader traits.</title>
        <authorList>
            <person name="Reatini B."/>
            <person name="Cang F.A."/>
            <person name="Jiang Q."/>
            <person name="Mckibben M.T.W."/>
            <person name="Barker M.S."/>
            <person name="Rieseberg L.H."/>
            <person name="Dlugosch K.M."/>
        </authorList>
    </citation>
    <scope>NUCLEOTIDE SEQUENCE</scope>
    <source>
        <strain evidence="2">CAN-66</strain>
        <tissue evidence="2">Leaf</tissue>
    </source>
</reference>
<sequence length="290" mass="31833">MKPFPFLSADLIPAVPFHLENQPPVALTTCRSSFTLIRPSLSVSNFINHLLNSLTVNSLLPSSEFWIMEVVAFGTWDRTGQDGTKLSVLRLAQHGTEQEFSVPRLVQHGTGQKLGQVVAAATTGSHYWPHSPCLPLQQPPPPPLHLYNCQQLPTTTFTTVHLHHNHQHYPPSSRSPQPPPPPSSLVLPSATTDTSTMTINISNILVLALKDWLARFRALLGTKKAKGLIDLFCGIQLLTGIWVGSGASPWIGLRVGSWAWGISRCPYGSGYPGNAMEKQENMLSKTNLRQ</sequence>
<feature type="region of interest" description="Disordered" evidence="1">
    <location>
        <begin position="164"/>
        <end position="189"/>
    </location>
</feature>
<name>A0AA38TV14_9ASTR</name>
<evidence type="ECO:0000313" key="3">
    <source>
        <dbReference type="Proteomes" id="UP001172457"/>
    </source>
</evidence>
<dbReference type="EMBL" id="JARYMX010000001">
    <property type="protein sequence ID" value="KAJ9567555.1"/>
    <property type="molecule type" value="Genomic_DNA"/>
</dbReference>
<proteinExistence type="predicted"/>
<evidence type="ECO:0000256" key="1">
    <source>
        <dbReference type="SAM" id="MobiDB-lite"/>
    </source>
</evidence>
<dbReference type="Proteomes" id="UP001172457">
    <property type="component" value="Chromosome 1"/>
</dbReference>
<gene>
    <name evidence="2" type="ORF">OSB04_003521</name>
</gene>
<protein>
    <submittedName>
        <fullName evidence="2">Uncharacterized protein</fullName>
    </submittedName>
</protein>
<accession>A0AA38TV14</accession>
<keyword evidence="3" id="KW-1185">Reference proteome</keyword>
<evidence type="ECO:0000313" key="2">
    <source>
        <dbReference type="EMBL" id="KAJ9567555.1"/>
    </source>
</evidence>
<comment type="caution">
    <text evidence="2">The sequence shown here is derived from an EMBL/GenBank/DDBJ whole genome shotgun (WGS) entry which is preliminary data.</text>
</comment>